<dbReference type="AlphaFoldDB" id="A0A6P1MAZ0"/>
<name>A0A6P1MAZ0_9FIRM</name>
<protein>
    <submittedName>
        <fullName evidence="1">Uncharacterized protein</fullName>
    </submittedName>
</protein>
<dbReference type="KEGG" id="amic:Ami3637_01260"/>
<sequence length="82" mass="9492">MDDIMDIKCKCDDLFQKAMENHSFMQVFYGEIEGDEEEIALKNKLILLNKAIDDFQTDLCGCGHGIRIQSMKSLIREIQSYI</sequence>
<dbReference type="EMBL" id="CP047591">
    <property type="protein sequence ID" value="QHI71202.1"/>
    <property type="molecule type" value="Genomic_DNA"/>
</dbReference>
<accession>A0A6P1MAZ0</accession>
<proteinExistence type="predicted"/>
<evidence type="ECO:0000313" key="1">
    <source>
        <dbReference type="EMBL" id="QHI71202.1"/>
    </source>
</evidence>
<dbReference type="RefSeq" id="WP_162360978.1">
    <property type="nucleotide sequence ID" value="NZ_CP047591.1"/>
</dbReference>
<reference evidence="1 2" key="1">
    <citation type="submission" date="2020-01" db="EMBL/GenBank/DDBJ databases">
        <title>Genomic analysis of Aminipila sp. CBA3637.</title>
        <authorList>
            <person name="Kim Y.B."/>
            <person name="Roh S.W."/>
        </authorList>
    </citation>
    <scope>NUCLEOTIDE SEQUENCE [LARGE SCALE GENOMIC DNA]</scope>
    <source>
        <strain evidence="1 2">CBA3637</strain>
    </source>
</reference>
<dbReference type="Proteomes" id="UP000463883">
    <property type="component" value="Chromosome"/>
</dbReference>
<keyword evidence="2" id="KW-1185">Reference proteome</keyword>
<organism evidence="1 2">
    <name type="scientific">Aminipila terrae</name>
    <dbReference type="NCBI Taxonomy" id="2697030"/>
    <lineage>
        <taxon>Bacteria</taxon>
        <taxon>Bacillati</taxon>
        <taxon>Bacillota</taxon>
        <taxon>Clostridia</taxon>
        <taxon>Peptostreptococcales</taxon>
        <taxon>Anaerovoracaceae</taxon>
        <taxon>Aminipila</taxon>
    </lineage>
</organism>
<gene>
    <name evidence="1" type="ORF">Ami3637_01260</name>
</gene>
<evidence type="ECO:0000313" key="2">
    <source>
        <dbReference type="Proteomes" id="UP000463883"/>
    </source>
</evidence>